<protein>
    <recommendedName>
        <fullName evidence="6">Rieske domain-containing protein</fullName>
    </recommendedName>
</protein>
<dbReference type="GO" id="GO:0051537">
    <property type="term" value="F:2 iron, 2 sulfur cluster binding"/>
    <property type="evidence" value="ECO:0000318"/>
    <property type="project" value="GO_Central"/>
</dbReference>
<sequence length="217" mass="22818">MSTPLSSPPTNASPPTSNYDTKMAGLPRTLLLLVTTFLSYNVSGFTLIMMGSRRGKGNLKRSLDPSSVGDKGVGGAGNVKSINGGRGQEITGVSLPEKGTIKGWAFGGDKTIACANVGGKYYAVDGACPRCAFDLFKGKLLVDKDVWGADPVVACPTCSTTYSFKTGKFGPEYKQTGLAGFVNTWAKTATVNAASRDVGAYVITQDRETGKVYCRET</sequence>
<dbReference type="InParanoid" id="B8C1W3"/>
<evidence type="ECO:0008006" key="6">
    <source>
        <dbReference type="Google" id="ProtNLM"/>
    </source>
</evidence>
<reference evidence="4 5" key="1">
    <citation type="journal article" date="2004" name="Science">
        <title>The genome of the diatom Thalassiosira pseudonana: ecology, evolution, and metabolism.</title>
        <authorList>
            <person name="Armbrust E.V."/>
            <person name="Berges J.A."/>
            <person name="Bowler C."/>
            <person name="Green B.R."/>
            <person name="Martinez D."/>
            <person name="Putnam N.H."/>
            <person name="Zhou S."/>
            <person name="Allen A.E."/>
            <person name="Apt K.E."/>
            <person name="Bechner M."/>
            <person name="Brzezinski M.A."/>
            <person name="Chaal B.K."/>
            <person name="Chiovitti A."/>
            <person name="Davis A.K."/>
            <person name="Demarest M.S."/>
            <person name="Detter J.C."/>
            <person name="Glavina T."/>
            <person name="Goodstein D."/>
            <person name="Hadi M.Z."/>
            <person name="Hellsten U."/>
            <person name="Hildebrand M."/>
            <person name="Jenkins B.D."/>
            <person name="Jurka J."/>
            <person name="Kapitonov V.V."/>
            <person name="Kroger N."/>
            <person name="Lau W.W."/>
            <person name="Lane T.W."/>
            <person name="Larimer F.W."/>
            <person name="Lippmeier J.C."/>
            <person name="Lucas S."/>
            <person name="Medina M."/>
            <person name="Montsant A."/>
            <person name="Obornik M."/>
            <person name="Parker M.S."/>
            <person name="Palenik B."/>
            <person name="Pazour G.J."/>
            <person name="Richardson P.M."/>
            <person name="Rynearson T.A."/>
            <person name="Saito M.A."/>
            <person name="Schwartz D.C."/>
            <person name="Thamatrakoln K."/>
            <person name="Valentin K."/>
            <person name="Vardi A."/>
            <person name="Wilkerson F.P."/>
            <person name="Rokhsar D.S."/>
        </authorList>
    </citation>
    <scope>NUCLEOTIDE SEQUENCE [LARGE SCALE GENOMIC DNA]</scope>
    <source>
        <strain evidence="4 5">CCMP1335</strain>
    </source>
</reference>
<dbReference type="EMBL" id="CM000642">
    <property type="protein sequence ID" value="EED92288.1"/>
    <property type="molecule type" value="Genomic_DNA"/>
</dbReference>
<dbReference type="SUPFAM" id="SSF50022">
    <property type="entry name" value="ISP domain"/>
    <property type="match status" value="1"/>
</dbReference>
<evidence type="ECO:0000256" key="2">
    <source>
        <dbReference type="SAM" id="MobiDB-lite"/>
    </source>
</evidence>
<feature type="region of interest" description="Disordered" evidence="2">
    <location>
        <begin position="58"/>
        <end position="80"/>
    </location>
</feature>
<accession>B8C1W3</accession>
<feature type="compositionally biased region" description="Low complexity" evidence="2">
    <location>
        <begin position="1"/>
        <end position="17"/>
    </location>
</feature>
<keyword evidence="5" id="KW-1185">Reference proteome</keyword>
<keyword evidence="3" id="KW-0812">Transmembrane</keyword>
<dbReference type="Proteomes" id="UP000001449">
    <property type="component" value="Chromosome 5"/>
</dbReference>
<proteinExistence type="predicted"/>
<name>B8C1W3_THAPS</name>
<evidence type="ECO:0000313" key="5">
    <source>
        <dbReference type="Proteomes" id="UP000001449"/>
    </source>
</evidence>
<dbReference type="eggNOG" id="ENOG502SX18">
    <property type="taxonomic scope" value="Eukaryota"/>
</dbReference>
<dbReference type="OMA" id="NDEDVWG"/>
<dbReference type="InterPro" id="IPR036922">
    <property type="entry name" value="Rieske_2Fe-2S_sf"/>
</dbReference>
<gene>
    <name evidence="4" type="ORF">THAPSDRAFT_5074</name>
</gene>
<dbReference type="KEGG" id="tps:THAPSDRAFT_5074"/>
<organism evidence="4 5">
    <name type="scientific">Thalassiosira pseudonana</name>
    <name type="common">Marine diatom</name>
    <name type="synonym">Cyclotella nana</name>
    <dbReference type="NCBI Taxonomy" id="35128"/>
    <lineage>
        <taxon>Eukaryota</taxon>
        <taxon>Sar</taxon>
        <taxon>Stramenopiles</taxon>
        <taxon>Ochrophyta</taxon>
        <taxon>Bacillariophyta</taxon>
        <taxon>Coscinodiscophyceae</taxon>
        <taxon>Thalassiosirophycidae</taxon>
        <taxon>Thalassiosirales</taxon>
        <taxon>Thalassiosiraceae</taxon>
        <taxon>Thalassiosira</taxon>
    </lineage>
</organism>
<keyword evidence="3" id="KW-0472">Membrane</keyword>
<evidence type="ECO:0000256" key="3">
    <source>
        <dbReference type="SAM" id="Phobius"/>
    </source>
</evidence>
<dbReference type="HOGENOM" id="CLU_1274520_0_0_1"/>
<feature type="region of interest" description="Disordered" evidence="2">
    <location>
        <begin position="1"/>
        <end position="20"/>
    </location>
</feature>
<dbReference type="GeneID" id="7451723"/>
<evidence type="ECO:0000256" key="1">
    <source>
        <dbReference type="ARBA" id="ARBA00034078"/>
    </source>
</evidence>
<dbReference type="RefSeq" id="XP_002290536.1">
    <property type="nucleotide sequence ID" value="XM_002290500.1"/>
</dbReference>
<comment type="cofactor">
    <cofactor evidence="1">
        <name>[2Fe-2S] cluster</name>
        <dbReference type="ChEBI" id="CHEBI:190135"/>
    </cofactor>
</comment>
<dbReference type="PANTHER" id="PTHR21496:SF0">
    <property type="entry name" value="RIESKE DOMAIN-CONTAINING PROTEIN"/>
    <property type="match status" value="1"/>
</dbReference>
<keyword evidence="3" id="KW-1133">Transmembrane helix</keyword>
<dbReference type="AlphaFoldDB" id="B8C1W3"/>
<dbReference type="PANTHER" id="PTHR21496">
    <property type="entry name" value="FERREDOXIN-RELATED"/>
    <property type="match status" value="1"/>
</dbReference>
<dbReference type="Gene3D" id="2.102.10.10">
    <property type="entry name" value="Rieske [2Fe-2S] iron-sulphur domain"/>
    <property type="match status" value="1"/>
</dbReference>
<feature type="transmembrane region" description="Helical" evidence="3">
    <location>
        <begin position="30"/>
        <end position="51"/>
    </location>
</feature>
<dbReference type="PaxDb" id="35128-Thaps5074"/>
<reference evidence="4 5" key="2">
    <citation type="journal article" date="2008" name="Nature">
        <title>The Phaeodactylum genome reveals the evolutionary history of diatom genomes.</title>
        <authorList>
            <person name="Bowler C."/>
            <person name="Allen A.E."/>
            <person name="Badger J.H."/>
            <person name="Grimwood J."/>
            <person name="Jabbari K."/>
            <person name="Kuo A."/>
            <person name="Maheswari U."/>
            <person name="Martens C."/>
            <person name="Maumus F."/>
            <person name="Otillar R.P."/>
            <person name="Rayko E."/>
            <person name="Salamov A."/>
            <person name="Vandepoele K."/>
            <person name="Beszteri B."/>
            <person name="Gruber A."/>
            <person name="Heijde M."/>
            <person name="Katinka M."/>
            <person name="Mock T."/>
            <person name="Valentin K."/>
            <person name="Verret F."/>
            <person name="Berges J.A."/>
            <person name="Brownlee C."/>
            <person name="Cadoret J.P."/>
            <person name="Chiovitti A."/>
            <person name="Choi C.J."/>
            <person name="Coesel S."/>
            <person name="De Martino A."/>
            <person name="Detter J.C."/>
            <person name="Durkin C."/>
            <person name="Falciatore A."/>
            <person name="Fournet J."/>
            <person name="Haruta M."/>
            <person name="Huysman M.J."/>
            <person name="Jenkins B.D."/>
            <person name="Jiroutova K."/>
            <person name="Jorgensen R.E."/>
            <person name="Joubert Y."/>
            <person name="Kaplan A."/>
            <person name="Kroger N."/>
            <person name="Kroth P.G."/>
            <person name="La Roche J."/>
            <person name="Lindquist E."/>
            <person name="Lommer M."/>
            <person name="Martin-Jezequel V."/>
            <person name="Lopez P.J."/>
            <person name="Lucas S."/>
            <person name="Mangogna M."/>
            <person name="McGinnis K."/>
            <person name="Medlin L.K."/>
            <person name="Montsant A."/>
            <person name="Oudot-Le Secq M.P."/>
            <person name="Napoli C."/>
            <person name="Obornik M."/>
            <person name="Parker M.S."/>
            <person name="Petit J.L."/>
            <person name="Porcel B.M."/>
            <person name="Poulsen N."/>
            <person name="Robison M."/>
            <person name="Rychlewski L."/>
            <person name="Rynearson T.A."/>
            <person name="Schmutz J."/>
            <person name="Shapiro H."/>
            <person name="Siaut M."/>
            <person name="Stanley M."/>
            <person name="Sussman M.R."/>
            <person name="Taylor A.R."/>
            <person name="Vardi A."/>
            <person name="von Dassow P."/>
            <person name="Vyverman W."/>
            <person name="Willis A."/>
            <person name="Wyrwicz L.S."/>
            <person name="Rokhsar D.S."/>
            <person name="Weissenbach J."/>
            <person name="Armbrust E.V."/>
            <person name="Green B.R."/>
            <person name="Van de Peer Y."/>
            <person name="Grigoriev I.V."/>
        </authorList>
    </citation>
    <scope>NUCLEOTIDE SEQUENCE [LARGE SCALE GENOMIC DNA]</scope>
    <source>
        <strain evidence="4 5">CCMP1335</strain>
    </source>
</reference>
<evidence type="ECO:0000313" key="4">
    <source>
        <dbReference type="EMBL" id="EED92288.1"/>
    </source>
</evidence>